<dbReference type="PROSITE" id="PS51257">
    <property type="entry name" value="PROKAR_LIPOPROTEIN"/>
    <property type="match status" value="1"/>
</dbReference>
<protein>
    <recommendedName>
        <fullName evidence="6">Cytochrome c domain-containing protein</fullName>
    </recommendedName>
</protein>
<keyword evidence="5" id="KW-0732">Signal</keyword>
<evidence type="ECO:0000256" key="3">
    <source>
        <dbReference type="ARBA" id="ARBA00023004"/>
    </source>
</evidence>
<gene>
    <name evidence="7" type="ORF">V8G58_04300</name>
</gene>
<evidence type="ECO:0000256" key="4">
    <source>
        <dbReference type="PROSITE-ProRule" id="PRU00433"/>
    </source>
</evidence>
<dbReference type="RefSeq" id="WP_344740086.1">
    <property type="nucleotide sequence ID" value="NZ_BAABAY010000001.1"/>
</dbReference>
<keyword evidence="8" id="KW-1185">Reference proteome</keyword>
<evidence type="ECO:0000313" key="7">
    <source>
        <dbReference type="EMBL" id="MFH6771145.1"/>
    </source>
</evidence>
<comment type="caution">
    <text evidence="7">The sequence shown here is derived from an EMBL/GenBank/DDBJ whole genome shotgun (WGS) entry which is preliminary data.</text>
</comment>
<sequence length="121" mass="13144">MFKKKKLIFVFICLSALSCTSVSTDDLIEDLPQGNTITYVDHVKPIIDNNCISCHGISPTNGASISLVSYTNVKNGVLNNNLISKINGNGPGSLMPYGGQKLPQNLIDIITEWQAMGFIEK</sequence>
<feature type="domain" description="Cytochrome c" evidence="6">
    <location>
        <begin position="29"/>
        <end position="117"/>
    </location>
</feature>
<dbReference type="EMBL" id="JBAWKB010000001">
    <property type="protein sequence ID" value="MFH6771145.1"/>
    <property type="molecule type" value="Genomic_DNA"/>
</dbReference>
<proteinExistence type="predicted"/>
<dbReference type="Proteomes" id="UP001610100">
    <property type="component" value="Unassembled WGS sequence"/>
</dbReference>
<reference evidence="7 8" key="1">
    <citation type="submission" date="2024-02" db="EMBL/GenBank/DDBJ databases">
        <title>A Gaetbulibacter species isolated from tidal flats and genomic insights of their niches.</title>
        <authorList>
            <person name="Ye Y."/>
        </authorList>
    </citation>
    <scope>NUCLEOTIDE SEQUENCE [LARGE SCALE GENOMIC DNA]</scope>
    <source>
        <strain evidence="7 8">KYW382</strain>
    </source>
</reference>
<name>A0ABW7MWE2_9FLAO</name>
<evidence type="ECO:0000256" key="5">
    <source>
        <dbReference type="SAM" id="SignalP"/>
    </source>
</evidence>
<evidence type="ECO:0000313" key="8">
    <source>
        <dbReference type="Proteomes" id="UP001610100"/>
    </source>
</evidence>
<dbReference type="SUPFAM" id="SSF46626">
    <property type="entry name" value="Cytochrome c"/>
    <property type="match status" value="1"/>
</dbReference>
<accession>A0ABW7MWE2</accession>
<dbReference type="InterPro" id="IPR009056">
    <property type="entry name" value="Cyt_c-like_dom"/>
</dbReference>
<keyword evidence="2 4" id="KW-0479">Metal-binding</keyword>
<keyword evidence="1 4" id="KW-0349">Heme</keyword>
<feature type="signal peptide" evidence="5">
    <location>
        <begin position="1"/>
        <end position="24"/>
    </location>
</feature>
<evidence type="ECO:0000256" key="2">
    <source>
        <dbReference type="ARBA" id="ARBA00022723"/>
    </source>
</evidence>
<dbReference type="InterPro" id="IPR036909">
    <property type="entry name" value="Cyt_c-like_dom_sf"/>
</dbReference>
<evidence type="ECO:0000259" key="6">
    <source>
        <dbReference type="PROSITE" id="PS51007"/>
    </source>
</evidence>
<keyword evidence="3 4" id="KW-0408">Iron</keyword>
<feature type="chain" id="PRO_5046834713" description="Cytochrome c domain-containing protein" evidence="5">
    <location>
        <begin position="25"/>
        <end position="121"/>
    </location>
</feature>
<evidence type="ECO:0000256" key="1">
    <source>
        <dbReference type="ARBA" id="ARBA00022617"/>
    </source>
</evidence>
<dbReference type="PROSITE" id="PS51007">
    <property type="entry name" value="CYTC"/>
    <property type="match status" value="1"/>
</dbReference>
<organism evidence="7 8">
    <name type="scientific">Gaetbulibacter aestuarii</name>
    <dbReference type="NCBI Taxonomy" id="1502358"/>
    <lineage>
        <taxon>Bacteria</taxon>
        <taxon>Pseudomonadati</taxon>
        <taxon>Bacteroidota</taxon>
        <taxon>Flavobacteriia</taxon>
        <taxon>Flavobacteriales</taxon>
        <taxon>Flavobacteriaceae</taxon>
        <taxon>Gaetbulibacter</taxon>
    </lineage>
</organism>